<evidence type="ECO:0000313" key="1">
    <source>
        <dbReference type="EMBL" id="GFC83764.1"/>
    </source>
</evidence>
<proteinExistence type="predicted"/>
<organism evidence="1">
    <name type="scientific">Tanacetum cinerariifolium</name>
    <name type="common">Dalmatian daisy</name>
    <name type="synonym">Chrysanthemum cinerariifolium</name>
    <dbReference type="NCBI Taxonomy" id="118510"/>
    <lineage>
        <taxon>Eukaryota</taxon>
        <taxon>Viridiplantae</taxon>
        <taxon>Streptophyta</taxon>
        <taxon>Embryophyta</taxon>
        <taxon>Tracheophyta</taxon>
        <taxon>Spermatophyta</taxon>
        <taxon>Magnoliopsida</taxon>
        <taxon>eudicotyledons</taxon>
        <taxon>Gunneridae</taxon>
        <taxon>Pentapetalae</taxon>
        <taxon>asterids</taxon>
        <taxon>campanulids</taxon>
        <taxon>Asterales</taxon>
        <taxon>Asteraceae</taxon>
        <taxon>Asteroideae</taxon>
        <taxon>Anthemideae</taxon>
        <taxon>Anthemidinae</taxon>
        <taxon>Tanacetum</taxon>
    </lineage>
</organism>
<reference evidence="1" key="1">
    <citation type="journal article" date="2019" name="Sci. Rep.">
        <title>Draft genome of Tanacetum cinerariifolium, the natural source of mosquito coil.</title>
        <authorList>
            <person name="Yamashiro T."/>
            <person name="Shiraishi A."/>
            <person name="Satake H."/>
            <person name="Nakayama K."/>
        </authorList>
    </citation>
    <scope>NUCLEOTIDE SEQUENCE</scope>
</reference>
<comment type="caution">
    <text evidence="1">The sequence shown here is derived from an EMBL/GenBank/DDBJ whole genome shotgun (WGS) entry which is preliminary data.</text>
</comment>
<protein>
    <submittedName>
        <fullName evidence="1">Uncharacterized protein</fullName>
    </submittedName>
</protein>
<dbReference type="EMBL" id="BKCJ011091169">
    <property type="protein sequence ID" value="GFC83764.1"/>
    <property type="molecule type" value="Genomic_DNA"/>
</dbReference>
<gene>
    <name evidence="1" type="ORF">Tci_855734</name>
</gene>
<dbReference type="AlphaFoldDB" id="A0A699RLU3"/>
<feature type="non-terminal residue" evidence="1">
    <location>
        <position position="1"/>
    </location>
</feature>
<name>A0A699RLU3_TANCI</name>
<sequence>NSTSRTLISRKDIKDASNAKKLLIPSYSRIVPGLTRNHG</sequence>
<accession>A0A699RLU3</accession>